<comment type="function">
    <text evidence="6">Peptidoglycan polymerase that is essential for cell wall elongation.</text>
</comment>
<keyword evidence="5 6" id="KW-0472">Membrane</keyword>
<dbReference type="GO" id="GO:0009252">
    <property type="term" value="P:peptidoglycan biosynthetic process"/>
    <property type="evidence" value="ECO:0007669"/>
    <property type="project" value="UniProtKB-UniRule"/>
</dbReference>
<keyword evidence="3 6" id="KW-0133">Cell shape</keyword>
<keyword evidence="6" id="KW-0808">Transferase</keyword>
<dbReference type="EMBL" id="LUKE01000004">
    <property type="protein sequence ID" value="KYG63088.1"/>
    <property type="molecule type" value="Genomic_DNA"/>
</dbReference>
<feature type="transmembrane region" description="Helical" evidence="6">
    <location>
        <begin position="191"/>
        <end position="210"/>
    </location>
</feature>
<dbReference type="GO" id="GO:0032153">
    <property type="term" value="C:cell division site"/>
    <property type="evidence" value="ECO:0007669"/>
    <property type="project" value="TreeGrafter"/>
</dbReference>
<dbReference type="Proteomes" id="UP000075320">
    <property type="component" value="Unassembled WGS sequence"/>
</dbReference>
<comment type="caution">
    <text evidence="7">The sequence shown here is derived from an EMBL/GenBank/DDBJ whole genome shotgun (WGS) entry which is preliminary data.</text>
</comment>
<organism evidence="7 8">
    <name type="scientific">Bdellovibrio bacteriovorus</name>
    <dbReference type="NCBI Taxonomy" id="959"/>
    <lineage>
        <taxon>Bacteria</taxon>
        <taxon>Pseudomonadati</taxon>
        <taxon>Bdellovibrionota</taxon>
        <taxon>Bdellovibrionia</taxon>
        <taxon>Bdellovibrionales</taxon>
        <taxon>Pseudobdellovibrionaceae</taxon>
        <taxon>Bdellovibrio</taxon>
    </lineage>
</organism>
<evidence type="ECO:0000256" key="2">
    <source>
        <dbReference type="ARBA" id="ARBA00022692"/>
    </source>
</evidence>
<dbReference type="PANTHER" id="PTHR30474:SF1">
    <property type="entry name" value="PEPTIDOGLYCAN GLYCOSYLTRANSFERASE MRDB"/>
    <property type="match status" value="1"/>
</dbReference>
<feature type="transmembrane region" description="Helical" evidence="6">
    <location>
        <begin position="50"/>
        <end position="69"/>
    </location>
</feature>
<evidence type="ECO:0000256" key="6">
    <source>
        <dbReference type="HAMAP-Rule" id="MF_02079"/>
    </source>
</evidence>
<dbReference type="Pfam" id="PF01098">
    <property type="entry name" value="FTSW_RODA_SPOVE"/>
    <property type="match status" value="1"/>
</dbReference>
<keyword evidence="4 6" id="KW-1133">Transmembrane helix</keyword>
<evidence type="ECO:0000256" key="1">
    <source>
        <dbReference type="ARBA" id="ARBA00004141"/>
    </source>
</evidence>
<gene>
    <name evidence="6" type="primary">rodA</name>
    <name evidence="7" type="ORF">AZI86_15320</name>
</gene>
<feature type="transmembrane region" description="Helical" evidence="6">
    <location>
        <begin position="312"/>
        <end position="340"/>
    </location>
</feature>
<evidence type="ECO:0000256" key="3">
    <source>
        <dbReference type="ARBA" id="ARBA00022960"/>
    </source>
</evidence>
<feature type="transmembrane region" description="Helical" evidence="6">
    <location>
        <begin position="346"/>
        <end position="369"/>
    </location>
</feature>
<dbReference type="NCBIfam" id="TIGR02210">
    <property type="entry name" value="rodA_shape"/>
    <property type="match status" value="1"/>
</dbReference>
<dbReference type="InterPro" id="IPR011923">
    <property type="entry name" value="RodA/MrdB"/>
</dbReference>
<keyword evidence="6" id="KW-0328">Glycosyltransferase</keyword>
<dbReference type="GO" id="GO:0051301">
    <property type="term" value="P:cell division"/>
    <property type="evidence" value="ECO:0007669"/>
    <property type="project" value="InterPro"/>
</dbReference>
<feature type="transmembrane region" description="Helical" evidence="6">
    <location>
        <begin position="81"/>
        <end position="102"/>
    </location>
</feature>
<evidence type="ECO:0000256" key="4">
    <source>
        <dbReference type="ARBA" id="ARBA00022989"/>
    </source>
</evidence>
<feature type="transmembrane region" description="Helical" evidence="6">
    <location>
        <begin position="281"/>
        <end position="300"/>
    </location>
</feature>
<keyword evidence="6" id="KW-1003">Cell membrane</keyword>
<proteinExistence type="inferred from homology"/>
<evidence type="ECO:0000313" key="7">
    <source>
        <dbReference type="EMBL" id="KYG63088.1"/>
    </source>
</evidence>
<dbReference type="GO" id="GO:0008955">
    <property type="term" value="F:peptidoglycan glycosyltransferase activity"/>
    <property type="evidence" value="ECO:0007669"/>
    <property type="project" value="UniProtKB-UniRule"/>
</dbReference>
<comment type="subcellular location">
    <subcellularLocation>
        <location evidence="6">Cell membrane</location>
        <topology evidence="6">Multi-pass membrane protein</topology>
    </subcellularLocation>
    <subcellularLocation>
        <location evidence="1">Membrane</location>
        <topology evidence="1">Multi-pass membrane protein</topology>
    </subcellularLocation>
</comment>
<evidence type="ECO:0000313" key="8">
    <source>
        <dbReference type="Proteomes" id="UP000075320"/>
    </source>
</evidence>
<dbReference type="InterPro" id="IPR001182">
    <property type="entry name" value="FtsW/RodA"/>
</dbReference>
<dbReference type="AlphaFoldDB" id="A0A150WHM9"/>
<dbReference type="GO" id="GO:0071555">
    <property type="term" value="P:cell wall organization"/>
    <property type="evidence" value="ECO:0007669"/>
    <property type="project" value="UniProtKB-KW"/>
</dbReference>
<comment type="similarity">
    <text evidence="6">Belongs to the SEDS family. MrdB/RodA subfamily.</text>
</comment>
<protein>
    <recommendedName>
        <fullName evidence="6">Peptidoglycan glycosyltransferase RodA</fullName>
        <shortName evidence="6">PGT</shortName>
        <ecNumber evidence="6">2.4.99.28</ecNumber>
    </recommendedName>
    <alternativeName>
        <fullName evidence="6">Cell elongation protein RodA</fullName>
    </alternativeName>
    <alternativeName>
        <fullName evidence="6">Cell wall polymerase</fullName>
    </alternativeName>
    <alternativeName>
        <fullName evidence="6">Peptidoglycan polymerase</fullName>
        <shortName evidence="6">PG polymerase</shortName>
    </alternativeName>
</protein>
<dbReference type="EC" id="2.4.99.28" evidence="6"/>
<dbReference type="UniPathway" id="UPA00219"/>
<dbReference type="GO" id="GO:0005886">
    <property type="term" value="C:plasma membrane"/>
    <property type="evidence" value="ECO:0007669"/>
    <property type="project" value="UniProtKB-SubCell"/>
</dbReference>
<comment type="catalytic activity">
    <reaction evidence="6">
        <text>[GlcNAc-(1-&gt;4)-Mur2Ac(oyl-L-Ala-gamma-D-Glu-L-Lys-D-Ala-D-Ala)](n)-di-trans,octa-cis-undecaprenyl diphosphate + beta-D-GlcNAc-(1-&gt;4)-Mur2Ac(oyl-L-Ala-gamma-D-Glu-L-Lys-D-Ala-D-Ala)-di-trans,octa-cis-undecaprenyl diphosphate = [GlcNAc-(1-&gt;4)-Mur2Ac(oyl-L-Ala-gamma-D-Glu-L-Lys-D-Ala-D-Ala)](n+1)-di-trans,octa-cis-undecaprenyl diphosphate + di-trans,octa-cis-undecaprenyl diphosphate + H(+)</text>
        <dbReference type="Rhea" id="RHEA:23708"/>
        <dbReference type="Rhea" id="RHEA-COMP:9602"/>
        <dbReference type="Rhea" id="RHEA-COMP:9603"/>
        <dbReference type="ChEBI" id="CHEBI:15378"/>
        <dbReference type="ChEBI" id="CHEBI:58405"/>
        <dbReference type="ChEBI" id="CHEBI:60033"/>
        <dbReference type="ChEBI" id="CHEBI:78435"/>
        <dbReference type="EC" id="2.4.99.28"/>
    </reaction>
</comment>
<reference evidence="7 8" key="1">
    <citation type="submission" date="2016-03" db="EMBL/GenBank/DDBJ databases">
        <authorList>
            <person name="Ploux O."/>
        </authorList>
    </citation>
    <scope>NUCLEOTIDE SEQUENCE [LARGE SCALE GENOMIC DNA]</scope>
    <source>
        <strain evidence="7 8">R0</strain>
    </source>
</reference>
<dbReference type="NCBIfam" id="NF037961">
    <property type="entry name" value="RodA_shape"/>
    <property type="match status" value="1"/>
</dbReference>
<evidence type="ECO:0000256" key="5">
    <source>
        <dbReference type="ARBA" id="ARBA00023136"/>
    </source>
</evidence>
<feature type="transmembrane region" description="Helical" evidence="6">
    <location>
        <begin position="20"/>
        <end position="38"/>
    </location>
</feature>
<feature type="transmembrane region" description="Helical" evidence="6">
    <location>
        <begin position="168"/>
        <end position="184"/>
    </location>
</feature>
<dbReference type="GO" id="GO:0015648">
    <property type="term" value="F:lipid-linked peptidoglycan transporter activity"/>
    <property type="evidence" value="ECO:0007669"/>
    <property type="project" value="TreeGrafter"/>
</dbReference>
<keyword evidence="6" id="KW-0573">Peptidoglycan synthesis</keyword>
<dbReference type="HAMAP" id="MF_02079">
    <property type="entry name" value="PGT_RodA"/>
    <property type="match status" value="1"/>
</dbReference>
<name>A0A150WHM9_BDEBC</name>
<dbReference type="PANTHER" id="PTHR30474">
    <property type="entry name" value="CELL CYCLE PROTEIN"/>
    <property type="match status" value="1"/>
</dbReference>
<dbReference type="OrthoDB" id="5289353at2"/>
<keyword evidence="2 6" id="KW-0812">Transmembrane</keyword>
<comment type="pathway">
    <text evidence="6">Cell wall biogenesis; peptidoglycan biosynthesis.</text>
</comment>
<dbReference type="GO" id="GO:0008360">
    <property type="term" value="P:regulation of cell shape"/>
    <property type="evidence" value="ECO:0007669"/>
    <property type="project" value="UniProtKB-KW"/>
</dbReference>
<keyword evidence="8" id="KW-1185">Reference proteome</keyword>
<keyword evidence="6" id="KW-0961">Cell wall biogenesis/degradation</keyword>
<dbReference type="RefSeq" id="WP_061836163.1">
    <property type="nucleotide sequence ID" value="NZ_LUKE01000004.1"/>
</dbReference>
<sequence length="374" mass="41069">MLTALHVEERTLFKKLDINLIIVIFALNVIGLINLYSATHGPTSTDVASLFIQQIVWLAAGWSIFLLVTIVDYSIVSRIALVIYGLNLLAILYVTFFGKVALGAQRWIDLGFFRYQPSETMKLALIMLMAKILSTRSTHGPGMGFKEMWLPLLALLIPFGLVVEQPDLGTAMMLAAIGGSMLIFAKIRKSILASCIVLGIIAIPVAWKFVLHDYQKNRVFTFLSPASDPRGTGYNSIQSKIAVGSGRFFGKGFMMGTQSQLEFLPERHTDFIFSVLSEEHGFVGSLAVIGLFAFLFITGIRIASNARDKFGALLTVGVLCYIFWHMFINIGMVIGLLPIVGVPLPLLSYGGSGMITTMAGMGLVSSVAYRRYLF</sequence>
<accession>A0A150WHM9</accession>